<dbReference type="SUPFAM" id="SSF56019">
    <property type="entry name" value="The spindle assembly checkpoint protein mad2"/>
    <property type="match status" value="1"/>
</dbReference>
<dbReference type="PROSITE" id="PS50815">
    <property type="entry name" value="HORMA"/>
    <property type="match status" value="1"/>
</dbReference>
<dbReference type="PANTHER" id="PTHR12277:SF81">
    <property type="entry name" value="PROTEIN ABHD13"/>
    <property type="match status" value="1"/>
</dbReference>
<name>A0A3M7KSP7_AUXPR</name>
<feature type="non-terminal residue" evidence="2">
    <location>
        <position position="416"/>
    </location>
</feature>
<dbReference type="InterPro" id="IPR036570">
    <property type="entry name" value="HORMA_dom_sf"/>
</dbReference>
<dbReference type="Gene3D" id="3.30.900.10">
    <property type="entry name" value="HORMA domain"/>
    <property type="match status" value="1"/>
</dbReference>
<dbReference type="PANTHER" id="PTHR12277">
    <property type="entry name" value="ALPHA/BETA HYDROLASE DOMAIN-CONTAINING PROTEIN"/>
    <property type="match status" value="1"/>
</dbReference>
<feature type="domain" description="HORMA" evidence="1">
    <location>
        <begin position="228"/>
        <end position="408"/>
    </location>
</feature>
<dbReference type="EMBL" id="QOKY01000202">
    <property type="protein sequence ID" value="RMZ52874.1"/>
    <property type="molecule type" value="Genomic_DNA"/>
</dbReference>
<sequence length="416" mass="44827">MVLAKLVDSISGRLAFFPPVPTYTVAEHGDGDRALYCKPLSRAVRKVPQGRVTWVPAAGSSSHQLVVVRVPAPNPTRRTILHSHGNAVDLGEMLPLYASLARVLQCNVVGWDYRGYGCSGGVPAASTINRDVHAVYAALQRDEGLTPGDVVLYGRIAAPTLVVHGTADSVIPVGHGRTLATLCPAAVEALWVEGADHDNVEDSPLYVPRLKAFLTSQMQASAAHPTVVDVVNMLLEFWEAAVHAILAARGLYRPDLFTRERLYGLAVQRARHPGLCAYIANALQELRAPLMEGVLPSATLIIQHPAQFTTLEEYSLDVEISETGLSSPAAVRNMHAVLRSAMLRLQHTTTALAPLPADATWRMQARIMGPVPECSWIEAEAPQPQPTPALIPVRSVKLPGSLALQLYVRMAPIVAP</sequence>
<accession>A0A3M7KSP7</accession>
<comment type="caution">
    <text evidence="2">The sequence shown here is derived from an EMBL/GenBank/DDBJ whole genome shotgun (WGS) entry which is preliminary data.</text>
</comment>
<reference evidence="3" key="1">
    <citation type="journal article" date="2018" name="Algal Res.">
        <title>Characterization of plant carbon substrate utilization by Auxenochlorella protothecoides.</title>
        <authorList>
            <person name="Vogler B.W."/>
            <person name="Starkenburg S.R."/>
            <person name="Sudasinghe N."/>
            <person name="Schambach J.Y."/>
            <person name="Rollin J.A."/>
            <person name="Pattathil S."/>
            <person name="Barry A.N."/>
        </authorList>
    </citation>
    <scope>NUCLEOTIDE SEQUENCE [LARGE SCALE GENOMIC DNA]</scope>
    <source>
        <strain evidence="3">UTEX 25</strain>
    </source>
</reference>
<dbReference type="InterPro" id="IPR029058">
    <property type="entry name" value="AB_hydrolase_fold"/>
</dbReference>
<dbReference type="AlphaFoldDB" id="A0A3M7KSP7"/>
<dbReference type="Gene3D" id="3.40.50.1820">
    <property type="entry name" value="alpha/beta hydrolase"/>
    <property type="match status" value="2"/>
</dbReference>
<feature type="non-terminal residue" evidence="2">
    <location>
        <position position="1"/>
    </location>
</feature>
<evidence type="ECO:0000313" key="2">
    <source>
        <dbReference type="EMBL" id="RMZ52874.1"/>
    </source>
</evidence>
<dbReference type="SUPFAM" id="SSF53474">
    <property type="entry name" value="alpha/beta-Hydrolases"/>
    <property type="match status" value="1"/>
</dbReference>
<evidence type="ECO:0000259" key="1">
    <source>
        <dbReference type="PROSITE" id="PS50815"/>
    </source>
</evidence>
<protein>
    <recommendedName>
        <fullName evidence="1">HORMA domain-containing protein</fullName>
    </recommendedName>
</protein>
<gene>
    <name evidence="2" type="ORF">APUTEX25_000993</name>
</gene>
<dbReference type="Proteomes" id="UP000279271">
    <property type="component" value="Unassembled WGS sequence"/>
</dbReference>
<proteinExistence type="predicted"/>
<evidence type="ECO:0000313" key="3">
    <source>
        <dbReference type="Proteomes" id="UP000279271"/>
    </source>
</evidence>
<dbReference type="InterPro" id="IPR003511">
    <property type="entry name" value="HORMA_dom"/>
</dbReference>
<organism evidence="2 3">
    <name type="scientific">Auxenochlorella protothecoides</name>
    <name type="common">Green microalga</name>
    <name type="synonym">Chlorella protothecoides</name>
    <dbReference type="NCBI Taxonomy" id="3075"/>
    <lineage>
        <taxon>Eukaryota</taxon>
        <taxon>Viridiplantae</taxon>
        <taxon>Chlorophyta</taxon>
        <taxon>core chlorophytes</taxon>
        <taxon>Trebouxiophyceae</taxon>
        <taxon>Chlorellales</taxon>
        <taxon>Chlorellaceae</taxon>
        <taxon>Auxenochlorella</taxon>
    </lineage>
</organism>